<dbReference type="Pfam" id="PF01613">
    <property type="entry name" value="Flavin_Reduct"/>
    <property type="match status" value="1"/>
</dbReference>
<accession>A0A6N3GLX2</accession>
<comment type="similarity">
    <text evidence="1">Belongs to the flavoredoxin family.</text>
</comment>
<dbReference type="Gene3D" id="2.30.110.10">
    <property type="entry name" value="Electron Transport, Fmn-binding Protein, Chain A"/>
    <property type="match status" value="1"/>
</dbReference>
<evidence type="ECO:0000259" key="2">
    <source>
        <dbReference type="Pfam" id="PF01613"/>
    </source>
</evidence>
<dbReference type="InterPro" id="IPR012349">
    <property type="entry name" value="Split_barrel_FMN-bd"/>
</dbReference>
<dbReference type="InterPro" id="IPR002563">
    <property type="entry name" value="Flavin_Rdtase-like_dom"/>
</dbReference>
<dbReference type="PANTHER" id="PTHR43567:SF5">
    <property type="entry name" value="HYPOTHETICAL CYTOSOLIC PROTEIN"/>
    <property type="match status" value="1"/>
</dbReference>
<organism evidence="3">
    <name type="scientific">Eubacterium limosum</name>
    <dbReference type="NCBI Taxonomy" id="1736"/>
    <lineage>
        <taxon>Bacteria</taxon>
        <taxon>Bacillati</taxon>
        <taxon>Bacillota</taxon>
        <taxon>Clostridia</taxon>
        <taxon>Eubacteriales</taxon>
        <taxon>Eubacteriaceae</taxon>
        <taxon>Eubacterium</taxon>
    </lineage>
</organism>
<sequence>MSDYKKITTEDLSLNPFKRIAKDWMLITAEKDGKANTMTAGWGGLGVMWGKDVAFIVIRESRFTKEFVDGSEYFSLTFFDEGYKKELGYLGSVSGRDEDKIAKSGLTLAPDDAPYFKEGNLALICKKLYATDMGPEGFTIGPELDEKWYADRDYHTLYVGEIEKAYIKEQ</sequence>
<feature type="domain" description="Flavin reductase like" evidence="2">
    <location>
        <begin position="18"/>
        <end position="169"/>
    </location>
</feature>
<dbReference type="PANTHER" id="PTHR43567">
    <property type="entry name" value="FLAVOREDOXIN-RELATED-RELATED"/>
    <property type="match status" value="1"/>
</dbReference>
<name>A0A6N3GLX2_EUBLI</name>
<dbReference type="SUPFAM" id="SSF50475">
    <property type="entry name" value="FMN-binding split barrel"/>
    <property type="match status" value="1"/>
</dbReference>
<dbReference type="GO" id="GO:0010181">
    <property type="term" value="F:FMN binding"/>
    <property type="evidence" value="ECO:0007669"/>
    <property type="project" value="InterPro"/>
</dbReference>
<dbReference type="GO" id="GO:0016646">
    <property type="term" value="F:oxidoreductase activity, acting on the CH-NH group of donors, NAD or NADP as acceptor"/>
    <property type="evidence" value="ECO:0007669"/>
    <property type="project" value="UniProtKB-ARBA"/>
</dbReference>
<dbReference type="InterPro" id="IPR052174">
    <property type="entry name" value="Flavoredoxin"/>
</dbReference>
<dbReference type="EMBL" id="CACRTR010000016">
    <property type="protein sequence ID" value="VYU65120.1"/>
    <property type="molecule type" value="Genomic_DNA"/>
</dbReference>
<dbReference type="AlphaFoldDB" id="A0A6N3GLX2"/>
<gene>
    <name evidence="3" type="primary">flr_2</name>
    <name evidence="3" type="ORF">ELLFYP34_03993</name>
</gene>
<evidence type="ECO:0000256" key="1">
    <source>
        <dbReference type="ARBA" id="ARBA00038054"/>
    </source>
</evidence>
<evidence type="ECO:0000313" key="3">
    <source>
        <dbReference type="EMBL" id="VYU65120.1"/>
    </source>
</evidence>
<protein>
    <submittedName>
        <fullName evidence="3">Flavoredoxin</fullName>
    </submittedName>
</protein>
<proteinExistence type="inferred from homology"/>
<reference evidence="3" key="1">
    <citation type="submission" date="2019-11" db="EMBL/GenBank/DDBJ databases">
        <authorList>
            <person name="Feng L."/>
        </authorList>
    </citation>
    <scope>NUCLEOTIDE SEQUENCE</scope>
    <source>
        <strain evidence="3">ElimosumLFYP34</strain>
    </source>
</reference>